<evidence type="ECO:0000313" key="13">
    <source>
        <dbReference type="EMBL" id="KAK9816804.1"/>
    </source>
</evidence>
<dbReference type="EMBL" id="JALJOR010000005">
    <property type="protein sequence ID" value="KAK9816804.1"/>
    <property type="molecule type" value="Genomic_DNA"/>
</dbReference>
<dbReference type="PANTHER" id="PTHR13890">
    <property type="entry name" value="RNA SPLICING PROTEIN MRS2, MITOCHONDRIAL"/>
    <property type="match status" value="1"/>
</dbReference>
<evidence type="ECO:0000256" key="2">
    <source>
        <dbReference type="ARBA" id="ARBA00007535"/>
    </source>
</evidence>
<dbReference type="Proteomes" id="UP001489004">
    <property type="component" value="Unassembled WGS sequence"/>
</dbReference>
<dbReference type="PANTHER" id="PTHR13890:SF0">
    <property type="entry name" value="MAGNESIUM TRANSPORTER MRS2 HOMOLOG, MITOCHONDRIAL"/>
    <property type="match status" value="1"/>
</dbReference>
<evidence type="ECO:0000256" key="1">
    <source>
        <dbReference type="ARBA" id="ARBA00004141"/>
    </source>
</evidence>
<keyword evidence="4 10" id="KW-0812">Transmembrane</keyword>
<evidence type="ECO:0000256" key="9">
    <source>
        <dbReference type="ARBA" id="ARBA00023136"/>
    </source>
</evidence>
<reference evidence="13 14" key="1">
    <citation type="journal article" date="2024" name="Nat. Commun.">
        <title>Phylogenomics reveals the evolutionary origins of lichenization in chlorophyte algae.</title>
        <authorList>
            <person name="Puginier C."/>
            <person name="Libourel C."/>
            <person name="Otte J."/>
            <person name="Skaloud P."/>
            <person name="Haon M."/>
            <person name="Grisel S."/>
            <person name="Petersen M."/>
            <person name="Berrin J.G."/>
            <person name="Delaux P.M."/>
            <person name="Dal Grande F."/>
            <person name="Keller J."/>
        </authorList>
    </citation>
    <scope>NUCLEOTIDE SEQUENCE [LARGE SCALE GENOMIC DNA]</scope>
    <source>
        <strain evidence="13 14">SAG 2043</strain>
    </source>
</reference>
<evidence type="ECO:0000313" key="14">
    <source>
        <dbReference type="Proteomes" id="UP001489004"/>
    </source>
</evidence>
<dbReference type="GO" id="GO:0016020">
    <property type="term" value="C:membrane"/>
    <property type="evidence" value="ECO:0007669"/>
    <property type="project" value="UniProtKB-SubCell"/>
</dbReference>
<keyword evidence="8 10" id="KW-0406">Ion transport</keyword>
<feature type="coiled-coil region" evidence="11">
    <location>
        <begin position="397"/>
        <end position="444"/>
    </location>
</feature>
<dbReference type="InterPro" id="IPR039204">
    <property type="entry name" value="MRS2-like"/>
</dbReference>
<dbReference type="AlphaFoldDB" id="A0AAW1Q4A5"/>
<organism evidence="13 14">
    <name type="scientific">[Myrmecia] bisecta</name>
    <dbReference type="NCBI Taxonomy" id="41462"/>
    <lineage>
        <taxon>Eukaryota</taxon>
        <taxon>Viridiplantae</taxon>
        <taxon>Chlorophyta</taxon>
        <taxon>core chlorophytes</taxon>
        <taxon>Trebouxiophyceae</taxon>
        <taxon>Trebouxiales</taxon>
        <taxon>Trebouxiaceae</taxon>
        <taxon>Myrmecia</taxon>
    </lineage>
</organism>
<comment type="subcellular location">
    <subcellularLocation>
        <location evidence="1 10">Membrane</location>
        <topology evidence="1 10">Multi-pass membrane protein</topology>
    </subcellularLocation>
</comment>
<keyword evidence="3 10" id="KW-0813">Transport</keyword>
<comment type="caution">
    <text evidence="13">The sequence shown here is derived from an EMBL/GenBank/DDBJ whole genome shotgun (WGS) entry which is preliminary data.</text>
</comment>
<comment type="caution">
    <text evidence="10">Lacks conserved residue(s) required for the propagation of feature annotation.</text>
</comment>
<gene>
    <name evidence="13" type="ORF">WJX72_005271</name>
</gene>
<feature type="coiled-coil region" evidence="11">
    <location>
        <begin position="263"/>
        <end position="297"/>
    </location>
</feature>
<feature type="compositionally biased region" description="Basic and acidic residues" evidence="12">
    <location>
        <begin position="303"/>
        <end position="331"/>
    </location>
</feature>
<feature type="region of interest" description="Disordered" evidence="12">
    <location>
        <begin position="362"/>
        <end position="390"/>
    </location>
</feature>
<evidence type="ECO:0000256" key="4">
    <source>
        <dbReference type="ARBA" id="ARBA00022692"/>
    </source>
</evidence>
<evidence type="ECO:0000256" key="8">
    <source>
        <dbReference type="ARBA" id="ARBA00023065"/>
    </source>
</evidence>
<evidence type="ECO:0000256" key="11">
    <source>
        <dbReference type="SAM" id="Coils"/>
    </source>
</evidence>
<evidence type="ECO:0000256" key="10">
    <source>
        <dbReference type="RuleBase" id="RU366041"/>
    </source>
</evidence>
<feature type="region of interest" description="Disordered" evidence="12">
    <location>
        <begin position="303"/>
        <end position="342"/>
    </location>
</feature>
<dbReference type="SUPFAM" id="SSF144083">
    <property type="entry name" value="Magnesium transport protein CorA, transmembrane region"/>
    <property type="match status" value="1"/>
</dbReference>
<keyword evidence="5 10" id="KW-0460">Magnesium</keyword>
<name>A0AAW1Q4A5_9CHLO</name>
<dbReference type="InterPro" id="IPR045863">
    <property type="entry name" value="CorA_TM1_TM2"/>
</dbReference>
<comment type="function">
    <text evidence="10">Magnesium transporter that may mediate the influx of magnesium.</text>
</comment>
<comment type="similarity">
    <text evidence="2 10">Belongs to the CorA metal ion transporter (MIT) (TC 1.A.35.5) family.</text>
</comment>
<evidence type="ECO:0000256" key="7">
    <source>
        <dbReference type="ARBA" id="ARBA00022989"/>
    </source>
</evidence>
<dbReference type="Gene3D" id="2.40.128.330">
    <property type="match status" value="1"/>
</dbReference>
<keyword evidence="9 10" id="KW-0472">Membrane</keyword>
<evidence type="ECO:0000256" key="12">
    <source>
        <dbReference type="SAM" id="MobiDB-lite"/>
    </source>
</evidence>
<accession>A0AAW1Q4A5</accession>
<dbReference type="CDD" id="cd12823">
    <property type="entry name" value="Mrs2_Mfm1p-like"/>
    <property type="match status" value="1"/>
</dbReference>
<protein>
    <recommendedName>
        <fullName evidence="10">Magnesium transporter</fullName>
    </recommendedName>
</protein>
<dbReference type="Gene3D" id="1.20.58.340">
    <property type="entry name" value="Magnesium transport protein CorA, transmembrane region"/>
    <property type="match status" value="1"/>
</dbReference>
<keyword evidence="6" id="KW-0809">Transit peptide</keyword>
<keyword evidence="7 10" id="KW-1133">Transmembrane helix</keyword>
<feature type="region of interest" description="Disordered" evidence="12">
    <location>
        <begin position="1"/>
        <end position="26"/>
    </location>
</feature>
<keyword evidence="14" id="KW-1185">Reference proteome</keyword>
<keyword evidence="11" id="KW-0175">Coiled coil</keyword>
<dbReference type="Pfam" id="PF22099">
    <property type="entry name" value="MRS2-like"/>
    <property type="match status" value="1"/>
</dbReference>
<evidence type="ECO:0000256" key="6">
    <source>
        <dbReference type="ARBA" id="ARBA00022946"/>
    </source>
</evidence>
<evidence type="ECO:0000256" key="5">
    <source>
        <dbReference type="ARBA" id="ARBA00022842"/>
    </source>
</evidence>
<sequence length="537" mass="60173">MSTLEADPLSSWHVRGDGDGDKQPIYQPSTVVRQGTDVGQQLLAGNGVSSTGDLFQSVRHAFDLPSAQDGLEEEELHEDISVEQGQAAASVGRAVYEVLKVDLQGKGRRIYVKRRDLLRANGLQPRDLRRIDPSLSPTKTSPNITVKENVLLINLGGVRAILAADKCLLFEPSSPSSKKFLEVVQPRLIASAGARVMRDYRGAESAYPEEDVDSPPFELEMVEGALLVATGRLDAELVAVQRRMLRVLQILPLDITPGNLEELRRVKQLLVELESKADNLREMLETLMDDEDEVREINLSSRPMREEKRRARERDRIEREVERERDREWRETMGSMESGDDDGEELTLALYRKRMAAYREAETAQKASEAGQPGKRKDSGRSPKQMGQRWEAELRSYDEAEDGYADAEVALTAMEERYEEERELEEVEDLLEYYLQRAANTQSEAERMLAGARDLEESIGVSLSARRFDVNRLELTLSIGSFASSLGAVVAGIFGMNLRSTLENSVVGFWGCSAAIVLGCIGVCWLLYRHTKKLKIL</sequence>
<dbReference type="GO" id="GO:0015095">
    <property type="term" value="F:magnesium ion transmembrane transporter activity"/>
    <property type="evidence" value="ECO:0007669"/>
    <property type="project" value="TreeGrafter"/>
</dbReference>
<evidence type="ECO:0000256" key="3">
    <source>
        <dbReference type="ARBA" id="ARBA00022448"/>
    </source>
</evidence>
<proteinExistence type="inferred from homology"/>
<feature type="transmembrane region" description="Helical" evidence="10">
    <location>
        <begin position="507"/>
        <end position="528"/>
    </location>
</feature>